<gene>
    <name evidence="3" type="ORF">GCM10007063_20880</name>
</gene>
<protein>
    <recommendedName>
        <fullName evidence="2">DUF1468 domain-containing protein</fullName>
    </recommendedName>
</protein>
<dbReference type="AlphaFoldDB" id="A0A917PXY1"/>
<proteinExistence type="predicted"/>
<evidence type="ECO:0000313" key="4">
    <source>
        <dbReference type="Proteomes" id="UP000658382"/>
    </source>
</evidence>
<feature type="domain" description="DUF1468" evidence="2">
    <location>
        <begin position="11"/>
        <end position="160"/>
    </location>
</feature>
<name>A0A917PXY1_9BACI</name>
<keyword evidence="1" id="KW-0472">Membrane</keyword>
<dbReference type="Pfam" id="PF07331">
    <property type="entry name" value="TctB"/>
    <property type="match status" value="1"/>
</dbReference>
<sequence length="160" mass="18749">MNEMKRERYTALSLLIFGTTLYLSIPYVIQGSEGLGEVGPDFFPRILAILIIVLSAIQFVKSFFPKIFNIEEIEADDEFEYVENDSKKGRFLASAFVFLMMLLYIFVLVEFLSFILSTIITMSVIMWVLSVRKWYFYLILISFVIIVDYIFRNLLYVQLP</sequence>
<keyword evidence="4" id="KW-1185">Reference proteome</keyword>
<feature type="transmembrane region" description="Helical" evidence="1">
    <location>
        <begin position="134"/>
        <end position="151"/>
    </location>
</feature>
<keyword evidence="1" id="KW-1133">Transmembrane helix</keyword>
<dbReference type="Proteomes" id="UP000658382">
    <property type="component" value="Unassembled WGS sequence"/>
</dbReference>
<evidence type="ECO:0000256" key="1">
    <source>
        <dbReference type="SAM" id="Phobius"/>
    </source>
</evidence>
<reference evidence="3" key="2">
    <citation type="submission" date="2020-09" db="EMBL/GenBank/DDBJ databases">
        <authorList>
            <person name="Sun Q."/>
            <person name="Ohkuma M."/>
        </authorList>
    </citation>
    <scope>NUCLEOTIDE SEQUENCE</scope>
    <source>
        <strain evidence="3">JCM 12580</strain>
    </source>
</reference>
<feature type="transmembrane region" description="Helical" evidence="1">
    <location>
        <begin position="12"/>
        <end position="30"/>
    </location>
</feature>
<feature type="transmembrane region" description="Helical" evidence="1">
    <location>
        <begin position="42"/>
        <end position="60"/>
    </location>
</feature>
<dbReference type="InterPro" id="IPR009936">
    <property type="entry name" value="DUF1468"/>
</dbReference>
<accession>A0A917PXY1</accession>
<organism evidence="3 4">
    <name type="scientific">Lentibacillus kapialis</name>
    <dbReference type="NCBI Taxonomy" id="340214"/>
    <lineage>
        <taxon>Bacteria</taxon>
        <taxon>Bacillati</taxon>
        <taxon>Bacillota</taxon>
        <taxon>Bacilli</taxon>
        <taxon>Bacillales</taxon>
        <taxon>Bacillaceae</taxon>
        <taxon>Lentibacillus</taxon>
    </lineage>
</organism>
<keyword evidence="1" id="KW-0812">Transmembrane</keyword>
<comment type="caution">
    <text evidence="3">The sequence shown here is derived from an EMBL/GenBank/DDBJ whole genome shotgun (WGS) entry which is preliminary data.</text>
</comment>
<dbReference type="EMBL" id="BMNQ01000029">
    <property type="protein sequence ID" value="GGJ98382.1"/>
    <property type="molecule type" value="Genomic_DNA"/>
</dbReference>
<reference evidence="3" key="1">
    <citation type="journal article" date="2014" name="Int. J. Syst. Evol. Microbiol.">
        <title>Complete genome sequence of Corynebacterium casei LMG S-19264T (=DSM 44701T), isolated from a smear-ripened cheese.</title>
        <authorList>
            <consortium name="US DOE Joint Genome Institute (JGI-PGF)"/>
            <person name="Walter F."/>
            <person name="Albersmeier A."/>
            <person name="Kalinowski J."/>
            <person name="Ruckert C."/>
        </authorList>
    </citation>
    <scope>NUCLEOTIDE SEQUENCE</scope>
    <source>
        <strain evidence="3">JCM 12580</strain>
    </source>
</reference>
<evidence type="ECO:0000313" key="3">
    <source>
        <dbReference type="EMBL" id="GGJ98382.1"/>
    </source>
</evidence>
<evidence type="ECO:0000259" key="2">
    <source>
        <dbReference type="Pfam" id="PF07331"/>
    </source>
</evidence>
<feature type="transmembrane region" description="Helical" evidence="1">
    <location>
        <begin position="95"/>
        <end position="128"/>
    </location>
</feature>
<dbReference type="RefSeq" id="WP_188633044.1">
    <property type="nucleotide sequence ID" value="NZ_BMNQ01000029.1"/>
</dbReference>